<keyword evidence="3 8" id="KW-0349">Heme</keyword>
<keyword evidence="6 8" id="KW-0408">Iron</keyword>
<dbReference type="Gene3D" id="1.10.630.10">
    <property type="entry name" value="Cytochrome P450"/>
    <property type="match status" value="1"/>
</dbReference>
<evidence type="ECO:0000256" key="4">
    <source>
        <dbReference type="ARBA" id="ARBA00022723"/>
    </source>
</evidence>
<dbReference type="InterPro" id="IPR036396">
    <property type="entry name" value="Cyt_P450_sf"/>
</dbReference>
<dbReference type="Proteomes" id="UP001154114">
    <property type="component" value="Chromosome 21"/>
</dbReference>
<name>A0A9P0FTB3_CHRIL</name>
<evidence type="ECO:0000256" key="8">
    <source>
        <dbReference type="PIRSR" id="PIRSR602401-1"/>
    </source>
</evidence>
<dbReference type="PANTHER" id="PTHR24291">
    <property type="entry name" value="CYTOCHROME P450 FAMILY 4"/>
    <property type="match status" value="1"/>
</dbReference>
<evidence type="ECO:0000256" key="1">
    <source>
        <dbReference type="ARBA" id="ARBA00001971"/>
    </source>
</evidence>
<dbReference type="GO" id="GO:0004497">
    <property type="term" value="F:monooxygenase activity"/>
    <property type="evidence" value="ECO:0007669"/>
    <property type="project" value="UniProtKB-KW"/>
</dbReference>
<dbReference type="GO" id="GO:0020037">
    <property type="term" value="F:heme binding"/>
    <property type="evidence" value="ECO:0007669"/>
    <property type="project" value="InterPro"/>
</dbReference>
<feature type="binding site" description="axial binding residue" evidence="8">
    <location>
        <position position="434"/>
    </location>
    <ligand>
        <name>heme</name>
        <dbReference type="ChEBI" id="CHEBI:30413"/>
    </ligand>
    <ligandPart>
        <name>Fe</name>
        <dbReference type="ChEBI" id="CHEBI:18248"/>
    </ligandPart>
</feature>
<evidence type="ECO:0000313" key="10">
    <source>
        <dbReference type="Proteomes" id="UP001154114"/>
    </source>
</evidence>
<comment type="cofactor">
    <cofactor evidence="1 8">
        <name>heme</name>
        <dbReference type="ChEBI" id="CHEBI:30413"/>
    </cofactor>
</comment>
<comment type="similarity">
    <text evidence="2">Belongs to the cytochrome P450 family.</text>
</comment>
<dbReference type="PANTHER" id="PTHR24291:SF50">
    <property type="entry name" value="BIFUNCTIONAL ALBAFLAVENONE MONOOXYGENASE_TERPENE SYNTHASE"/>
    <property type="match status" value="1"/>
</dbReference>
<evidence type="ECO:0000256" key="5">
    <source>
        <dbReference type="ARBA" id="ARBA00023002"/>
    </source>
</evidence>
<accession>A0A9P0FTB3</accession>
<sequence>MWFLVLSLTVTTGFLYWQYWKWTHKRLLELAELVPGPPALPILGNALIFMVNPGEMLEKIAGLHDTYGQYFKFWLGPDLNISIKNPRDIRALLTSNKVNQKGPVYDYLVPILGPGILAGGPTWRPHRKIATPSYNKKSVTHFTPIFNREAEQIARVLSSRDPKVSFDVYKDVVTCTTQCVNQTLMGLSKEDSQNLCRMNELVSRTREMYDLLFKTMIKWWLQIPLIYWLLGCRRKQKYFIKLVDDFTSDIVKRRRKALAEATPNEECMGIVDRFILSGDMTEMEIKTETFTLFTTSQEAAAKIASGVLMFLAHLPDWQNKVYSEILDSVGPSGPVTSEQLKQLHYLDMVFKETLRYFSIAALIQRTVEEEITIDEGRITLPVGTSLVIPIHQLHRDPQYWEDPLKVMPERFLPENVRTRDPNAFVPFSLGPMDCLGRVYATALIKTIVVWVLRYTQLEPAGSLDNIKLQVAVSVACAGGYNVRVRPRNGRINGYA</sequence>
<dbReference type="InterPro" id="IPR001128">
    <property type="entry name" value="Cyt_P450"/>
</dbReference>
<dbReference type="PRINTS" id="PR00463">
    <property type="entry name" value="EP450I"/>
</dbReference>
<gene>
    <name evidence="9" type="ORF">CINC_LOCUS6583</name>
</gene>
<evidence type="ECO:0000256" key="6">
    <source>
        <dbReference type="ARBA" id="ARBA00023004"/>
    </source>
</evidence>
<dbReference type="SUPFAM" id="SSF48264">
    <property type="entry name" value="Cytochrome P450"/>
    <property type="match status" value="1"/>
</dbReference>
<proteinExistence type="inferred from homology"/>
<dbReference type="InterPro" id="IPR050196">
    <property type="entry name" value="Cytochrome_P450_Monoox"/>
</dbReference>
<keyword evidence="5" id="KW-0560">Oxidoreductase</keyword>
<protein>
    <recommendedName>
        <fullName evidence="11">Cytochrome P450</fullName>
    </recommendedName>
</protein>
<keyword evidence="10" id="KW-1185">Reference proteome</keyword>
<evidence type="ECO:0000313" key="9">
    <source>
        <dbReference type="EMBL" id="CAH0595165.1"/>
    </source>
</evidence>
<keyword evidence="7" id="KW-0503">Monooxygenase</keyword>
<keyword evidence="4 8" id="KW-0479">Metal-binding</keyword>
<dbReference type="OrthoDB" id="6692864at2759"/>
<dbReference type="EMBL" id="LR824024">
    <property type="protein sequence ID" value="CAH0595165.1"/>
    <property type="molecule type" value="Genomic_DNA"/>
</dbReference>
<evidence type="ECO:0000256" key="3">
    <source>
        <dbReference type="ARBA" id="ARBA00022617"/>
    </source>
</evidence>
<organism evidence="9 10">
    <name type="scientific">Chrysodeixis includens</name>
    <name type="common">Soybean looper</name>
    <name type="synonym">Pseudoplusia includens</name>
    <dbReference type="NCBI Taxonomy" id="689277"/>
    <lineage>
        <taxon>Eukaryota</taxon>
        <taxon>Metazoa</taxon>
        <taxon>Ecdysozoa</taxon>
        <taxon>Arthropoda</taxon>
        <taxon>Hexapoda</taxon>
        <taxon>Insecta</taxon>
        <taxon>Pterygota</taxon>
        <taxon>Neoptera</taxon>
        <taxon>Endopterygota</taxon>
        <taxon>Lepidoptera</taxon>
        <taxon>Glossata</taxon>
        <taxon>Ditrysia</taxon>
        <taxon>Noctuoidea</taxon>
        <taxon>Noctuidae</taxon>
        <taxon>Plusiinae</taxon>
        <taxon>Chrysodeixis</taxon>
    </lineage>
</organism>
<dbReference type="Pfam" id="PF00067">
    <property type="entry name" value="p450"/>
    <property type="match status" value="1"/>
</dbReference>
<dbReference type="GO" id="GO:0005506">
    <property type="term" value="F:iron ion binding"/>
    <property type="evidence" value="ECO:0007669"/>
    <property type="project" value="InterPro"/>
</dbReference>
<evidence type="ECO:0000256" key="7">
    <source>
        <dbReference type="ARBA" id="ARBA00023033"/>
    </source>
</evidence>
<evidence type="ECO:0000256" key="2">
    <source>
        <dbReference type="ARBA" id="ARBA00010617"/>
    </source>
</evidence>
<reference evidence="9" key="1">
    <citation type="submission" date="2021-12" db="EMBL/GenBank/DDBJ databases">
        <authorList>
            <person name="King R."/>
        </authorList>
    </citation>
    <scope>NUCLEOTIDE SEQUENCE</scope>
</reference>
<dbReference type="AlphaFoldDB" id="A0A9P0FTB3"/>
<dbReference type="InterPro" id="IPR002401">
    <property type="entry name" value="Cyt_P450_E_grp-I"/>
</dbReference>
<evidence type="ECO:0008006" key="11">
    <source>
        <dbReference type="Google" id="ProtNLM"/>
    </source>
</evidence>
<dbReference type="GO" id="GO:0016705">
    <property type="term" value="F:oxidoreductase activity, acting on paired donors, with incorporation or reduction of molecular oxygen"/>
    <property type="evidence" value="ECO:0007669"/>
    <property type="project" value="InterPro"/>
</dbReference>